<dbReference type="InterPro" id="IPR011075">
    <property type="entry name" value="TetR_C"/>
</dbReference>
<dbReference type="STRING" id="1122236.GCA_000378225_01758"/>
<dbReference type="Proteomes" id="UP000321374">
    <property type="component" value="Unassembled WGS sequence"/>
</dbReference>
<dbReference type="SUPFAM" id="SSF46689">
    <property type="entry name" value="Homeodomain-like"/>
    <property type="match status" value="1"/>
</dbReference>
<dbReference type="InterPro" id="IPR001647">
    <property type="entry name" value="HTH_TetR"/>
</dbReference>
<keyword evidence="3" id="KW-0804">Transcription</keyword>
<keyword evidence="1" id="KW-0805">Transcription regulation</keyword>
<dbReference type="EMBL" id="SSGG01000086">
    <property type="protein sequence ID" value="TXI36531.1"/>
    <property type="molecule type" value="Genomic_DNA"/>
</dbReference>
<evidence type="ECO:0000259" key="5">
    <source>
        <dbReference type="PROSITE" id="PS50977"/>
    </source>
</evidence>
<gene>
    <name evidence="6" type="ORF">E6Q51_05365</name>
</gene>
<evidence type="ECO:0000256" key="2">
    <source>
        <dbReference type="ARBA" id="ARBA00023125"/>
    </source>
</evidence>
<dbReference type="Pfam" id="PF16925">
    <property type="entry name" value="TetR_C_13"/>
    <property type="match status" value="1"/>
</dbReference>
<name>A0A5C7WEK2_METME</name>
<dbReference type="GO" id="GO:0003677">
    <property type="term" value="F:DNA binding"/>
    <property type="evidence" value="ECO:0007669"/>
    <property type="project" value="UniProtKB-UniRule"/>
</dbReference>
<proteinExistence type="predicted"/>
<dbReference type="AlphaFoldDB" id="A0A5C7WEK2"/>
<evidence type="ECO:0000256" key="1">
    <source>
        <dbReference type="ARBA" id="ARBA00023015"/>
    </source>
</evidence>
<dbReference type="SUPFAM" id="SSF48498">
    <property type="entry name" value="Tetracyclin repressor-like, C-terminal domain"/>
    <property type="match status" value="1"/>
</dbReference>
<organism evidence="6 7">
    <name type="scientific">Methylophilus methylotrophus</name>
    <name type="common">Bacterium W3A1</name>
    <dbReference type="NCBI Taxonomy" id="17"/>
    <lineage>
        <taxon>Bacteria</taxon>
        <taxon>Pseudomonadati</taxon>
        <taxon>Pseudomonadota</taxon>
        <taxon>Betaproteobacteria</taxon>
        <taxon>Nitrosomonadales</taxon>
        <taxon>Methylophilaceae</taxon>
        <taxon>Methylophilus</taxon>
    </lineage>
</organism>
<evidence type="ECO:0000256" key="4">
    <source>
        <dbReference type="PROSITE-ProRule" id="PRU00335"/>
    </source>
</evidence>
<dbReference type="PANTHER" id="PTHR47506:SF1">
    <property type="entry name" value="HTH-TYPE TRANSCRIPTIONAL REGULATOR YJDC"/>
    <property type="match status" value="1"/>
</dbReference>
<dbReference type="PROSITE" id="PS50977">
    <property type="entry name" value="HTH_TETR_2"/>
    <property type="match status" value="1"/>
</dbReference>
<evidence type="ECO:0000313" key="6">
    <source>
        <dbReference type="EMBL" id="TXI36531.1"/>
    </source>
</evidence>
<evidence type="ECO:0000256" key="3">
    <source>
        <dbReference type="ARBA" id="ARBA00023163"/>
    </source>
</evidence>
<sequence>MTTNEPLQRLLAATEKLIYANGINATGMEAIVNASGVARKTIYRHFPTKEDLVAEVLRQRDQRWMQWFIASTTKVTEPKARLLASFDALGEWFSTEDFNGCAFINAAGECGHSSKLIREVAREHKVNLERYLAQLATAYGAADPQKLAFDVLLLIEGAITVAKVMGDKTAARTGKRLAEQLLLQ</sequence>
<protein>
    <submittedName>
        <fullName evidence="6">TetR/AcrR family transcriptional regulator</fullName>
    </submittedName>
</protein>
<accession>A0A5C7WEK2</accession>
<reference evidence="6 7" key="1">
    <citation type="submission" date="2018-09" db="EMBL/GenBank/DDBJ databases">
        <title>Metagenome Assembled Genomes from an Advanced Water Purification Facility.</title>
        <authorList>
            <person name="Stamps B.W."/>
            <person name="Spear J.R."/>
        </authorList>
    </citation>
    <scope>NUCLEOTIDE SEQUENCE [LARGE SCALE GENOMIC DNA]</scope>
    <source>
        <strain evidence="6">Bin_42_2</strain>
    </source>
</reference>
<dbReference type="PANTHER" id="PTHR47506">
    <property type="entry name" value="TRANSCRIPTIONAL REGULATORY PROTEIN"/>
    <property type="match status" value="1"/>
</dbReference>
<keyword evidence="2 4" id="KW-0238">DNA-binding</keyword>
<dbReference type="InterPro" id="IPR009057">
    <property type="entry name" value="Homeodomain-like_sf"/>
</dbReference>
<dbReference type="PRINTS" id="PR00455">
    <property type="entry name" value="HTHTETR"/>
</dbReference>
<evidence type="ECO:0000313" key="7">
    <source>
        <dbReference type="Proteomes" id="UP000321374"/>
    </source>
</evidence>
<dbReference type="Gene3D" id="1.10.357.10">
    <property type="entry name" value="Tetracycline Repressor, domain 2"/>
    <property type="match status" value="1"/>
</dbReference>
<dbReference type="InterPro" id="IPR036271">
    <property type="entry name" value="Tet_transcr_reg_TetR-rel_C_sf"/>
</dbReference>
<comment type="caution">
    <text evidence="6">The sequence shown here is derived from an EMBL/GenBank/DDBJ whole genome shotgun (WGS) entry which is preliminary data.</text>
</comment>
<dbReference type="Pfam" id="PF00440">
    <property type="entry name" value="TetR_N"/>
    <property type="match status" value="1"/>
</dbReference>
<feature type="DNA-binding region" description="H-T-H motif" evidence="4">
    <location>
        <begin position="27"/>
        <end position="46"/>
    </location>
</feature>
<feature type="domain" description="HTH tetR-type" evidence="5">
    <location>
        <begin position="4"/>
        <end position="64"/>
    </location>
</feature>